<dbReference type="InterPro" id="IPR036866">
    <property type="entry name" value="RibonucZ/Hydroxyglut_hydro"/>
</dbReference>
<proteinExistence type="predicted"/>
<dbReference type="AlphaFoldDB" id="A0ABD5VF89"/>
<organism evidence="2 3">
    <name type="scientific">Halorubellus litoreus</name>
    <dbReference type="NCBI Taxonomy" id="755308"/>
    <lineage>
        <taxon>Archaea</taxon>
        <taxon>Methanobacteriati</taxon>
        <taxon>Methanobacteriota</taxon>
        <taxon>Stenosarchaea group</taxon>
        <taxon>Halobacteria</taxon>
        <taxon>Halobacteriales</taxon>
        <taxon>Halorubellaceae</taxon>
        <taxon>Halorubellus</taxon>
    </lineage>
</organism>
<dbReference type="SMART" id="SM00849">
    <property type="entry name" value="Lactamase_B"/>
    <property type="match status" value="1"/>
</dbReference>
<accession>A0ABD5VF89</accession>
<feature type="domain" description="Metallo-beta-lactamase" evidence="1">
    <location>
        <begin position="28"/>
        <end position="234"/>
    </location>
</feature>
<dbReference type="Pfam" id="PF00753">
    <property type="entry name" value="Lactamase_B"/>
    <property type="match status" value="1"/>
</dbReference>
<dbReference type="SUPFAM" id="SSF56281">
    <property type="entry name" value="Metallo-hydrolase/oxidoreductase"/>
    <property type="match status" value="1"/>
</dbReference>
<keyword evidence="3" id="KW-1185">Reference proteome</keyword>
<dbReference type="CDD" id="cd07721">
    <property type="entry name" value="yflN-like_MBL-fold"/>
    <property type="match status" value="1"/>
</dbReference>
<evidence type="ECO:0000313" key="2">
    <source>
        <dbReference type="EMBL" id="MFC6954015.1"/>
    </source>
</evidence>
<dbReference type="EMBL" id="JBHSXN010000002">
    <property type="protein sequence ID" value="MFC6954015.1"/>
    <property type="molecule type" value="Genomic_DNA"/>
</dbReference>
<evidence type="ECO:0000313" key="3">
    <source>
        <dbReference type="Proteomes" id="UP001596395"/>
    </source>
</evidence>
<sequence>MSPAATTDTTEADDREVAPGVYRFGTARINWYVVEDDDALTVVDAGLPAHYPQLAPWLDRHGYTLDDVDALVLTHGDADHAGFARHLVDRGSSAYCHPDDHHHLRDLPHGPPAWFLRNLWRPGFLRYVVEMVRDGIRDVDPVTDVEPMNDSDVLDVPGSPRVIHVPGHTPGSCALHLEDRDVLIAGDAIVTRDIYRNREGDPQLMGPADEDTALARRSLDELAGLGDVTLLPGHGNPWRGDVDTALDIAS</sequence>
<dbReference type="RefSeq" id="WP_336350960.1">
    <property type="nucleotide sequence ID" value="NZ_JAZAQL010000002.1"/>
</dbReference>
<gene>
    <name evidence="2" type="ORF">ACFQGB_14180</name>
</gene>
<dbReference type="Gene3D" id="3.60.15.10">
    <property type="entry name" value="Ribonuclease Z/Hydroxyacylglutathione hydrolase-like"/>
    <property type="match status" value="1"/>
</dbReference>
<reference evidence="2 3" key="1">
    <citation type="journal article" date="2019" name="Int. J. Syst. Evol. Microbiol.">
        <title>The Global Catalogue of Microorganisms (GCM) 10K type strain sequencing project: providing services to taxonomists for standard genome sequencing and annotation.</title>
        <authorList>
            <consortium name="The Broad Institute Genomics Platform"/>
            <consortium name="The Broad Institute Genome Sequencing Center for Infectious Disease"/>
            <person name="Wu L."/>
            <person name="Ma J."/>
        </authorList>
    </citation>
    <scope>NUCLEOTIDE SEQUENCE [LARGE SCALE GENOMIC DNA]</scope>
    <source>
        <strain evidence="2 3">GX26</strain>
    </source>
</reference>
<comment type="caution">
    <text evidence="2">The sequence shown here is derived from an EMBL/GenBank/DDBJ whole genome shotgun (WGS) entry which is preliminary data.</text>
</comment>
<dbReference type="Proteomes" id="UP001596395">
    <property type="component" value="Unassembled WGS sequence"/>
</dbReference>
<dbReference type="InterPro" id="IPR001279">
    <property type="entry name" value="Metallo-B-lactamas"/>
</dbReference>
<protein>
    <submittedName>
        <fullName evidence="2">MBL fold metallo-hydrolase</fullName>
    </submittedName>
</protein>
<name>A0ABD5VF89_9EURY</name>
<dbReference type="InterPro" id="IPR050855">
    <property type="entry name" value="NDM-1-like"/>
</dbReference>
<evidence type="ECO:0000259" key="1">
    <source>
        <dbReference type="SMART" id="SM00849"/>
    </source>
</evidence>
<dbReference type="PANTHER" id="PTHR42951">
    <property type="entry name" value="METALLO-BETA-LACTAMASE DOMAIN-CONTAINING"/>
    <property type="match status" value="1"/>
</dbReference>